<dbReference type="STRING" id="573508.A0A1E3B5K2"/>
<name>A0A1E3B5K2_ASPCR</name>
<feature type="region of interest" description="Disordered" evidence="1">
    <location>
        <begin position="1"/>
        <end position="46"/>
    </location>
</feature>
<evidence type="ECO:0000313" key="2">
    <source>
        <dbReference type="EMBL" id="ODM16194.1"/>
    </source>
</evidence>
<protein>
    <submittedName>
        <fullName evidence="2">Uncharacterized protein</fullName>
    </submittedName>
</protein>
<dbReference type="EMBL" id="JXNT01000012">
    <property type="protein sequence ID" value="ODM16194.1"/>
    <property type="molecule type" value="Genomic_DNA"/>
</dbReference>
<evidence type="ECO:0000313" key="3">
    <source>
        <dbReference type="Proteomes" id="UP000094569"/>
    </source>
</evidence>
<comment type="caution">
    <text evidence="2">The sequence shown here is derived from an EMBL/GenBank/DDBJ whole genome shotgun (WGS) entry which is preliminary data.</text>
</comment>
<dbReference type="AlphaFoldDB" id="A0A1E3B5K2"/>
<feature type="compositionally biased region" description="Polar residues" evidence="1">
    <location>
        <begin position="1"/>
        <end position="10"/>
    </location>
</feature>
<feature type="compositionally biased region" description="Low complexity" evidence="1">
    <location>
        <begin position="23"/>
        <end position="35"/>
    </location>
</feature>
<dbReference type="VEuPathDB" id="FungiDB:SI65_08193"/>
<accession>A0A1E3B5K2</accession>
<proteinExistence type="predicted"/>
<keyword evidence="3" id="KW-1185">Reference proteome</keyword>
<organism evidence="2 3">
    <name type="scientific">Aspergillus cristatus</name>
    <name type="common">Chinese Fuzhuan brick tea-fermentation fungus</name>
    <name type="synonym">Eurotium cristatum</name>
    <dbReference type="NCBI Taxonomy" id="573508"/>
    <lineage>
        <taxon>Eukaryota</taxon>
        <taxon>Fungi</taxon>
        <taxon>Dikarya</taxon>
        <taxon>Ascomycota</taxon>
        <taxon>Pezizomycotina</taxon>
        <taxon>Eurotiomycetes</taxon>
        <taxon>Eurotiomycetidae</taxon>
        <taxon>Eurotiales</taxon>
        <taxon>Aspergillaceae</taxon>
        <taxon>Aspergillus</taxon>
        <taxon>Aspergillus subgen. Aspergillus</taxon>
    </lineage>
</organism>
<evidence type="ECO:0000256" key="1">
    <source>
        <dbReference type="SAM" id="MobiDB-lite"/>
    </source>
</evidence>
<dbReference type="OrthoDB" id="4281241at2759"/>
<dbReference type="Proteomes" id="UP000094569">
    <property type="component" value="Unassembled WGS sequence"/>
</dbReference>
<reference evidence="2 3" key="1">
    <citation type="journal article" date="2016" name="BMC Genomics">
        <title>Comparative genomic and transcriptomic analyses of the Fuzhuan brick tea-fermentation fungus Aspergillus cristatus.</title>
        <authorList>
            <person name="Ge Y."/>
            <person name="Wang Y."/>
            <person name="Liu Y."/>
            <person name="Tan Y."/>
            <person name="Ren X."/>
            <person name="Zhang X."/>
            <person name="Hyde K.D."/>
            <person name="Liu Y."/>
            <person name="Liu Z."/>
        </authorList>
    </citation>
    <scope>NUCLEOTIDE SEQUENCE [LARGE SCALE GENOMIC DNA]</scope>
    <source>
        <strain evidence="2 3">GZAAS20.1005</strain>
    </source>
</reference>
<gene>
    <name evidence="2" type="ORF">SI65_08193</name>
</gene>
<sequence length="126" mass="14011">MAPNANSSKDGNTDLDVSEFGESGSDGTSLSDTTSNYIPSETSEDRAFVVSDSEEQLWLTSDDEILGRWDENQQNKGLRPIKVMARRSVASKDGQITQYLTLWYSWETADKVLDKVGDMVSDLHID</sequence>